<proteinExistence type="predicted"/>
<dbReference type="AlphaFoldDB" id="A0A9Q1J3S2"/>
<accession>A0A9Q1J3S2</accession>
<dbReference type="PANTHER" id="PTHR33480">
    <property type="entry name" value="SET DOMAIN-CONTAINING PROTEIN-RELATED"/>
    <property type="match status" value="1"/>
</dbReference>
<keyword evidence="3" id="KW-1185">Reference proteome</keyword>
<sequence length="252" mass="28796">MVEDKAKGELTQQLGLTAYKKVNETVLAQVIIFNKRREGEASRVTLETYKEASTNPMNEDIYETLTDLEKEMSKLLTRIEVRGKRGRKTDKNFQIAKISKLLFAMEQDAGTLKEKNLTSLNPAVSAESPTSTSVSVPQRRRKRGREVVEDPSTSLAKRLPQKKRGKKKGAVKETEAPKVQLKRPWSEAERTAVNKRLGKFIAERRVPGKEDCVKCITQEKSLDQRSWKDVKNFVYNTIVTLNRRLASRKLLY</sequence>
<gene>
    <name evidence="2" type="ORF">SKAU_G00138620</name>
</gene>
<evidence type="ECO:0000256" key="1">
    <source>
        <dbReference type="SAM" id="MobiDB-lite"/>
    </source>
</evidence>
<protein>
    <submittedName>
        <fullName evidence="2">Uncharacterized protein</fullName>
    </submittedName>
</protein>
<reference evidence="2" key="1">
    <citation type="journal article" date="2023" name="Science">
        <title>Genome structures resolve the early diversification of teleost fishes.</title>
        <authorList>
            <person name="Parey E."/>
            <person name="Louis A."/>
            <person name="Montfort J."/>
            <person name="Bouchez O."/>
            <person name="Roques C."/>
            <person name="Iampietro C."/>
            <person name="Lluch J."/>
            <person name="Castinel A."/>
            <person name="Donnadieu C."/>
            <person name="Desvignes T."/>
            <person name="Floi Bucao C."/>
            <person name="Jouanno E."/>
            <person name="Wen M."/>
            <person name="Mejri S."/>
            <person name="Dirks R."/>
            <person name="Jansen H."/>
            <person name="Henkel C."/>
            <person name="Chen W.J."/>
            <person name="Zahm M."/>
            <person name="Cabau C."/>
            <person name="Klopp C."/>
            <person name="Thompson A.W."/>
            <person name="Robinson-Rechavi M."/>
            <person name="Braasch I."/>
            <person name="Lecointre G."/>
            <person name="Bobe J."/>
            <person name="Postlethwait J.H."/>
            <person name="Berthelot C."/>
            <person name="Roest Crollius H."/>
            <person name="Guiguen Y."/>
        </authorList>
    </citation>
    <scope>NUCLEOTIDE SEQUENCE</scope>
    <source>
        <strain evidence="2">WJC10195</strain>
    </source>
</reference>
<comment type="caution">
    <text evidence="2">The sequence shown here is derived from an EMBL/GenBank/DDBJ whole genome shotgun (WGS) entry which is preliminary data.</text>
</comment>
<dbReference type="Proteomes" id="UP001152622">
    <property type="component" value="Chromosome 4"/>
</dbReference>
<dbReference type="EMBL" id="JAINUF010000004">
    <property type="protein sequence ID" value="KAJ8365031.1"/>
    <property type="molecule type" value="Genomic_DNA"/>
</dbReference>
<feature type="region of interest" description="Disordered" evidence="1">
    <location>
        <begin position="120"/>
        <end position="183"/>
    </location>
</feature>
<name>A0A9Q1J3S2_SYNKA</name>
<evidence type="ECO:0000313" key="2">
    <source>
        <dbReference type="EMBL" id="KAJ8365031.1"/>
    </source>
</evidence>
<dbReference type="OrthoDB" id="5376140at2759"/>
<dbReference type="PANTHER" id="PTHR33480:SF5">
    <property type="entry name" value="SI:DKEY-51D8.9"/>
    <property type="match status" value="1"/>
</dbReference>
<feature type="compositionally biased region" description="Polar residues" evidence="1">
    <location>
        <begin position="120"/>
        <end position="136"/>
    </location>
</feature>
<organism evidence="2 3">
    <name type="scientific">Synaphobranchus kaupii</name>
    <name type="common">Kaup's arrowtooth eel</name>
    <dbReference type="NCBI Taxonomy" id="118154"/>
    <lineage>
        <taxon>Eukaryota</taxon>
        <taxon>Metazoa</taxon>
        <taxon>Chordata</taxon>
        <taxon>Craniata</taxon>
        <taxon>Vertebrata</taxon>
        <taxon>Euteleostomi</taxon>
        <taxon>Actinopterygii</taxon>
        <taxon>Neopterygii</taxon>
        <taxon>Teleostei</taxon>
        <taxon>Anguilliformes</taxon>
        <taxon>Synaphobranchidae</taxon>
        <taxon>Synaphobranchus</taxon>
    </lineage>
</organism>
<feature type="compositionally biased region" description="Basic residues" evidence="1">
    <location>
        <begin position="159"/>
        <end position="169"/>
    </location>
</feature>
<evidence type="ECO:0000313" key="3">
    <source>
        <dbReference type="Proteomes" id="UP001152622"/>
    </source>
</evidence>